<organism evidence="1 2">
    <name type="scientific">Enhygromyxa salina</name>
    <dbReference type="NCBI Taxonomy" id="215803"/>
    <lineage>
        <taxon>Bacteria</taxon>
        <taxon>Pseudomonadati</taxon>
        <taxon>Myxococcota</taxon>
        <taxon>Polyangia</taxon>
        <taxon>Nannocystales</taxon>
        <taxon>Nannocystaceae</taxon>
        <taxon>Enhygromyxa</taxon>
    </lineage>
</organism>
<reference evidence="1 2" key="1">
    <citation type="submission" date="2018-03" db="EMBL/GenBank/DDBJ databases">
        <title>Draft Genome Sequences of the Obligatory Marine Myxobacteria Enhygromyxa salina SWB007.</title>
        <authorList>
            <person name="Poehlein A."/>
            <person name="Moghaddam J.A."/>
            <person name="Harms H."/>
            <person name="Alanjari M."/>
            <person name="Koenig G.M."/>
            <person name="Daniel R."/>
            <person name="Schaeberle T.F."/>
        </authorList>
    </citation>
    <scope>NUCLEOTIDE SEQUENCE [LARGE SCALE GENOMIC DNA]</scope>
    <source>
        <strain evidence="1 2">SWB007</strain>
    </source>
</reference>
<accession>A0A2S9YM99</accession>
<sequence length="149" mass="16097">MVGCRKAPCGGKGMVVDERPLEGILAEVIGPEGGVMCRPGEDDGKYMATNRRYELARKNPDQTMAAWDAHLQARGWEVVTPLDVLAANVESAVRDEEECGIVDQYYAKPGEPARVHVTVSFCVDTGWSSVTAFPCDGDRLDLECGYGGS</sequence>
<evidence type="ECO:0000313" key="1">
    <source>
        <dbReference type="EMBL" id="PRQ06202.1"/>
    </source>
</evidence>
<evidence type="ECO:0000313" key="2">
    <source>
        <dbReference type="Proteomes" id="UP000238823"/>
    </source>
</evidence>
<protein>
    <submittedName>
        <fullName evidence="1">Uncharacterized protein</fullName>
    </submittedName>
</protein>
<dbReference type="EMBL" id="PVNL01000080">
    <property type="protein sequence ID" value="PRQ06202.1"/>
    <property type="molecule type" value="Genomic_DNA"/>
</dbReference>
<dbReference type="AlphaFoldDB" id="A0A2S9YM99"/>
<gene>
    <name evidence="1" type="ORF">ENSA7_41200</name>
</gene>
<comment type="caution">
    <text evidence="1">The sequence shown here is derived from an EMBL/GenBank/DDBJ whole genome shotgun (WGS) entry which is preliminary data.</text>
</comment>
<name>A0A2S9YM99_9BACT</name>
<dbReference type="Proteomes" id="UP000238823">
    <property type="component" value="Unassembled WGS sequence"/>
</dbReference>
<proteinExistence type="predicted"/>